<name>A0A6J5LUP1_9CAUD</name>
<proteinExistence type="predicted"/>
<sequence>MANLPKLPARKPAPSPLEHRLPSTPRPAATAQPKPAAPKPAAIANPDLVARIKAAEAWVRSQAIGRDEVVRAMTLGVLARANVLLLGPPGTGKTMVAQKWASTFADQPNDVFDVLLSKFSRPAEVFGPIDIAALERGETRTKTAGFLPSAKVGILDEVFKGSSAILNALLRIANERQFADNGQMHATPTRTLVGMSNEYPEDPALLAAFFDRFPIKLTVRPLDDADFSRMLGTVSSPAPAACPVKFTDTDLAEMDRLVAAVDVSRIIEPLGQIRRTLATKGVQISDRRWVQAIRIIRAYAVLAGRTAAISKDLAPLAMIAWNTDQDAGTIREVLPAYLSPFAHGVRGLLEEVREERAALLKAANVGPARDPGKSVDLIAAASAALKSHSAMKSAAAKLDIFASDAEDADDRVLLADTKTAIDELTSIIAKVAQGRDGGLALEDLAAMNIG</sequence>
<dbReference type="Gene3D" id="3.40.50.300">
    <property type="entry name" value="P-loop containing nucleotide triphosphate hydrolases"/>
    <property type="match status" value="1"/>
</dbReference>
<dbReference type="InterPro" id="IPR045427">
    <property type="entry name" value="MoxR"/>
</dbReference>
<dbReference type="PANTHER" id="PTHR32204:SF0">
    <property type="entry name" value="ATPASE RAVA"/>
    <property type="match status" value="1"/>
</dbReference>
<dbReference type="SMART" id="SM00382">
    <property type="entry name" value="AAA"/>
    <property type="match status" value="1"/>
</dbReference>
<dbReference type="CDD" id="cd00009">
    <property type="entry name" value="AAA"/>
    <property type="match status" value="1"/>
</dbReference>
<dbReference type="InterPro" id="IPR027417">
    <property type="entry name" value="P-loop_NTPase"/>
</dbReference>
<feature type="compositionally biased region" description="Low complexity" evidence="1">
    <location>
        <begin position="26"/>
        <end position="41"/>
    </location>
</feature>
<dbReference type="InterPro" id="IPR041538">
    <property type="entry name" value="RavA-like_AAA_lid"/>
</dbReference>
<dbReference type="EMBL" id="LR796342">
    <property type="protein sequence ID" value="CAB4138284.1"/>
    <property type="molecule type" value="Genomic_DNA"/>
</dbReference>
<feature type="domain" description="AAA+ ATPase" evidence="2">
    <location>
        <begin position="79"/>
        <end position="223"/>
    </location>
</feature>
<dbReference type="GO" id="GO:0005524">
    <property type="term" value="F:ATP binding"/>
    <property type="evidence" value="ECO:0007669"/>
    <property type="project" value="InterPro"/>
</dbReference>
<dbReference type="PANTHER" id="PTHR32204">
    <property type="entry name" value="ATPASE RAVA"/>
    <property type="match status" value="1"/>
</dbReference>
<organism evidence="3">
    <name type="scientific">uncultured Caudovirales phage</name>
    <dbReference type="NCBI Taxonomy" id="2100421"/>
    <lineage>
        <taxon>Viruses</taxon>
        <taxon>Duplodnaviria</taxon>
        <taxon>Heunggongvirae</taxon>
        <taxon>Uroviricota</taxon>
        <taxon>Caudoviricetes</taxon>
        <taxon>Peduoviridae</taxon>
        <taxon>Maltschvirus</taxon>
        <taxon>Maltschvirus maltsch</taxon>
    </lineage>
</organism>
<gene>
    <name evidence="3" type="ORF">UFOVP329_46</name>
</gene>
<dbReference type="InterPro" id="IPR003593">
    <property type="entry name" value="AAA+_ATPase"/>
</dbReference>
<accession>A0A6J5LUP1</accession>
<dbReference type="InterPro" id="IPR050513">
    <property type="entry name" value="RavA_ATPases"/>
</dbReference>
<dbReference type="PRINTS" id="PR00300">
    <property type="entry name" value="CLPPROTEASEA"/>
</dbReference>
<dbReference type="Pfam" id="PF17868">
    <property type="entry name" value="AAA_lid_8"/>
    <property type="match status" value="1"/>
</dbReference>
<evidence type="ECO:0000256" key="1">
    <source>
        <dbReference type="SAM" id="MobiDB-lite"/>
    </source>
</evidence>
<evidence type="ECO:0000259" key="2">
    <source>
        <dbReference type="SMART" id="SM00382"/>
    </source>
</evidence>
<evidence type="ECO:0000313" key="3">
    <source>
        <dbReference type="EMBL" id="CAB4138284.1"/>
    </source>
</evidence>
<dbReference type="InterPro" id="IPR001270">
    <property type="entry name" value="ClpA/B"/>
</dbReference>
<dbReference type="SUPFAM" id="SSF52540">
    <property type="entry name" value="P-loop containing nucleoside triphosphate hydrolases"/>
    <property type="match status" value="1"/>
</dbReference>
<dbReference type="Pfam" id="PF20030">
    <property type="entry name" value="bpMoxR"/>
    <property type="match status" value="1"/>
</dbReference>
<protein>
    <submittedName>
        <fullName evidence="3">COG0714 MoxR-like ATPases</fullName>
    </submittedName>
</protein>
<feature type="region of interest" description="Disordered" evidence="1">
    <location>
        <begin position="1"/>
        <end position="41"/>
    </location>
</feature>
<reference evidence="3" key="1">
    <citation type="submission" date="2020-04" db="EMBL/GenBank/DDBJ databases">
        <authorList>
            <person name="Chiriac C."/>
            <person name="Salcher M."/>
            <person name="Ghai R."/>
            <person name="Kavagutti S V."/>
        </authorList>
    </citation>
    <scope>NUCLEOTIDE SEQUENCE</scope>
</reference>